<proteinExistence type="predicted"/>
<comment type="caution">
    <text evidence="2">The sequence shown here is derived from an EMBL/GenBank/DDBJ whole genome shotgun (WGS) entry which is preliminary data.</text>
</comment>
<feature type="region of interest" description="Disordered" evidence="1">
    <location>
        <begin position="1"/>
        <end position="64"/>
    </location>
</feature>
<evidence type="ECO:0000256" key="1">
    <source>
        <dbReference type="SAM" id="MobiDB-lite"/>
    </source>
</evidence>
<sequence length="175" mass="17746">RSAGSMGPRLPPGPPPERLLRRAAAASAATGAPRQGADAAATPPPSTKQIEAFASRSGPPGAPRTKLALAKVSADMRRHVIDSFTFRPVAGQSPDAALEQCCGSWGRSASRACGPPFCASGATGGVRAHALAAMALASLDAAQVKIAFATWHFAQSCAPFPAPHPPQPHSPSIVS</sequence>
<feature type="compositionally biased region" description="Low complexity" evidence="1">
    <location>
        <begin position="22"/>
        <end position="34"/>
    </location>
</feature>
<gene>
    <name evidence="2" type="ORF">PCOR1329_LOCUS21121</name>
</gene>
<feature type="non-terminal residue" evidence="2">
    <location>
        <position position="1"/>
    </location>
</feature>
<keyword evidence="3" id="KW-1185">Reference proteome</keyword>
<dbReference type="Proteomes" id="UP001189429">
    <property type="component" value="Unassembled WGS sequence"/>
</dbReference>
<protein>
    <submittedName>
        <fullName evidence="2">Uncharacterized protein</fullName>
    </submittedName>
</protein>
<organism evidence="2 3">
    <name type="scientific">Prorocentrum cordatum</name>
    <dbReference type="NCBI Taxonomy" id="2364126"/>
    <lineage>
        <taxon>Eukaryota</taxon>
        <taxon>Sar</taxon>
        <taxon>Alveolata</taxon>
        <taxon>Dinophyceae</taxon>
        <taxon>Prorocentrales</taxon>
        <taxon>Prorocentraceae</taxon>
        <taxon>Prorocentrum</taxon>
    </lineage>
</organism>
<dbReference type="EMBL" id="CAUYUJ010006911">
    <property type="protein sequence ID" value="CAK0819032.1"/>
    <property type="molecule type" value="Genomic_DNA"/>
</dbReference>
<name>A0ABN9RIV5_9DINO</name>
<reference evidence="2" key="1">
    <citation type="submission" date="2023-10" db="EMBL/GenBank/DDBJ databases">
        <authorList>
            <person name="Chen Y."/>
            <person name="Shah S."/>
            <person name="Dougan E. K."/>
            <person name="Thang M."/>
            <person name="Chan C."/>
        </authorList>
    </citation>
    <scope>NUCLEOTIDE SEQUENCE [LARGE SCALE GENOMIC DNA]</scope>
</reference>
<evidence type="ECO:0000313" key="2">
    <source>
        <dbReference type="EMBL" id="CAK0819032.1"/>
    </source>
</evidence>
<evidence type="ECO:0000313" key="3">
    <source>
        <dbReference type="Proteomes" id="UP001189429"/>
    </source>
</evidence>
<accession>A0ABN9RIV5</accession>